<comment type="caution">
    <text evidence="1">The sequence shown here is derived from an EMBL/GenBank/DDBJ whole genome shotgun (WGS) entry which is preliminary data.</text>
</comment>
<dbReference type="Proteomes" id="UP001610334">
    <property type="component" value="Unassembled WGS sequence"/>
</dbReference>
<proteinExistence type="predicted"/>
<sequence>MPDAPNDTTAEVTTSDGHTTYYLCQDNEELFEEQYSGGFEAPMDVGVARPGTNAAYLLVNGTVRIHSIVMDSVFNFETKRAVYCLGEGGTLKDFEFDPDQWQWTEGNLEARGFAAAPDTHFEAVLRGGKHREVFFQSLTGQIASVRSNEGQTWELCDAFPATNASAGASLCFLQAGDREYLFYAHQQNSIHALVFDRGGWEEERIGGSPQGFPVHNIYAELQETGYRLQFCDQGGGVYILAGGETVRIGSIVHGEFKRDNDAQADRLLLEIKAPPKVKGAK</sequence>
<dbReference type="EMBL" id="JBFXLT010000029">
    <property type="protein sequence ID" value="KAL2815196.1"/>
    <property type="molecule type" value="Genomic_DNA"/>
</dbReference>
<keyword evidence="2" id="KW-1185">Reference proteome</keyword>
<evidence type="ECO:0000313" key="2">
    <source>
        <dbReference type="Proteomes" id="UP001610334"/>
    </source>
</evidence>
<dbReference type="Gene3D" id="2.120.10.70">
    <property type="entry name" value="Fucose-specific lectin"/>
    <property type="match status" value="1"/>
</dbReference>
<protein>
    <submittedName>
        <fullName evidence="1">Uncharacterized protein</fullName>
    </submittedName>
</protein>
<organism evidence="1 2">
    <name type="scientific">Aspergillus granulosus</name>
    <dbReference type="NCBI Taxonomy" id="176169"/>
    <lineage>
        <taxon>Eukaryota</taxon>
        <taxon>Fungi</taxon>
        <taxon>Dikarya</taxon>
        <taxon>Ascomycota</taxon>
        <taxon>Pezizomycotina</taxon>
        <taxon>Eurotiomycetes</taxon>
        <taxon>Eurotiomycetidae</taxon>
        <taxon>Eurotiales</taxon>
        <taxon>Aspergillaceae</taxon>
        <taxon>Aspergillus</taxon>
        <taxon>Aspergillus subgen. Nidulantes</taxon>
    </lineage>
</organism>
<gene>
    <name evidence="1" type="ORF">BJX63DRAFT_431015</name>
</gene>
<name>A0ABR4HI86_9EURO</name>
<reference evidence="1 2" key="1">
    <citation type="submission" date="2024-07" db="EMBL/GenBank/DDBJ databases">
        <title>Section-level genome sequencing and comparative genomics of Aspergillus sections Usti and Cavernicolus.</title>
        <authorList>
            <consortium name="Lawrence Berkeley National Laboratory"/>
            <person name="Nybo J.L."/>
            <person name="Vesth T.C."/>
            <person name="Theobald S."/>
            <person name="Frisvad J.C."/>
            <person name="Larsen T.O."/>
            <person name="Kjaerboelling I."/>
            <person name="Rothschild-Mancinelli K."/>
            <person name="Lyhne E.K."/>
            <person name="Kogle M.E."/>
            <person name="Barry K."/>
            <person name="Clum A."/>
            <person name="Na H."/>
            <person name="Ledsgaard L."/>
            <person name="Lin J."/>
            <person name="Lipzen A."/>
            <person name="Kuo A."/>
            <person name="Riley R."/>
            <person name="Mondo S."/>
            <person name="Labutti K."/>
            <person name="Haridas S."/>
            <person name="Pangalinan J."/>
            <person name="Salamov A.A."/>
            <person name="Simmons B.A."/>
            <person name="Magnuson J.K."/>
            <person name="Chen J."/>
            <person name="Drula E."/>
            <person name="Henrissat B."/>
            <person name="Wiebenga A."/>
            <person name="Lubbers R.J."/>
            <person name="Gomes A.C."/>
            <person name="Makela M.R."/>
            <person name="Stajich J."/>
            <person name="Grigoriev I.V."/>
            <person name="Mortensen U.H."/>
            <person name="De Vries R.P."/>
            <person name="Baker S.E."/>
            <person name="Andersen M.R."/>
        </authorList>
    </citation>
    <scope>NUCLEOTIDE SEQUENCE [LARGE SCALE GENOMIC DNA]</scope>
    <source>
        <strain evidence="1 2">CBS 588.65</strain>
    </source>
</reference>
<evidence type="ECO:0000313" key="1">
    <source>
        <dbReference type="EMBL" id="KAL2815196.1"/>
    </source>
</evidence>
<accession>A0ABR4HI86</accession>
<dbReference type="SUPFAM" id="SSF89372">
    <property type="entry name" value="Fucose-specific lectin"/>
    <property type="match status" value="1"/>
</dbReference>